<gene>
    <name evidence="2" type="ORF">GN330_11760</name>
</gene>
<protein>
    <submittedName>
        <fullName evidence="2">Transglutaminase family protein</fullName>
    </submittedName>
</protein>
<dbReference type="SMART" id="SM00460">
    <property type="entry name" value="TGc"/>
    <property type="match status" value="1"/>
</dbReference>
<feature type="domain" description="Transglutaminase-like" evidence="1">
    <location>
        <begin position="157"/>
        <end position="221"/>
    </location>
</feature>
<comment type="caution">
    <text evidence="2">The sequence shown here is derived from an EMBL/GenBank/DDBJ whole genome shotgun (WGS) entry which is preliminary data.</text>
</comment>
<dbReference type="Pfam" id="PF01841">
    <property type="entry name" value="Transglut_core"/>
    <property type="match status" value="1"/>
</dbReference>
<dbReference type="PANTHER" id="PTHR33490">
    <property type="entry name" value="BLR5614 PROTEIN-RELATED"/>
    <property type="match status" value="1"/>
</dbReference>
<dbReference type="RefSeq" id="WP_156712824.1">
    <property type="nucleotide sequence ID" value="NZ_WPHG01000002.1"/>
</dbReference>
<sequence>MRLKISHHTEYSYDAPVGYALQRLRLIPKQDTVQTVHGWELSIDGAREEVRFRDQFANETVLISAEGGRHAITVEARGEVETSDAAGVVGEHRGFAPLWLFRRETALTKAGPGVARLVEQMGEASDLERLHALMAAIADTVAYQTGTTDAETPAEEAIKRGTGVCQDHAHIFVSAARRTGFPARYVSGYLHMDGTDQQAASHAWAEVHVDSLGWVGFDPANRVSPDARYVRVATGLDYRDACPVSGIRHGSGEELLAVRVTVEQ</sequence>
<organism evidence="2 3">
    <name type="scientific">Nitratireductor arenosus</name>
    <dbReference type="NCBI Taxonomy" id="2682096"/>
    <lineage>
        <taxon>Bacteria</taxon>
        <taxon>Pseudomonadati</taxon>
        <taxon>Pseudomonadota</taxon>
        <taxon>Alphaproteobacteria</taxon>
        <taxon>Hyphomicrobiales</taxon>
        <taxon>Phyllobacteriaceae</taxon>
        <taxon>Nitratireductor</taxon>
    </lineage>
</organism>
<dbReference type="InterPro" id="IPR002931">
    <property type="entry name" value="Transglutaminase-like"/>
</dbReference>
<evidence type="ECO:0000259" key="1">
    <source>
        <dbReference type="SMART" id="SM00460"/>
    </source>
</evidence>
<accession>A0A844QJ21</accession>
<keyword evidence="3" id="KW-1185">Reference proteome</keyword>
<dbReference type="PANTHER" id="PTHR33490:SF6">
    <property type="entry name" value="SLL1049 PROTEIN"/>
    <property type="match status" value="1"/>
</dbReference>
<dbReference type="Pfam" id="PF08379">
    <property type="entry name" value="Bact_transglu_N"/>
    <property type="match status" value="1"/>
</dbReference>
<dbReference type="AlphaFoldDB" id="A0A844QJ21"/>
<dbReference type="InterPro" id="IPR013589">
    <property type="entry name" value="Bac_transglu_N"/>
</dbReference>
<dbReference type="EMBL" id="WPHG01000002">
    <property type="protein sequence ID" value="MVA97921.1"/>
    <property type="molecule type" value="Genomic_DNA"/>
</dbReference>
<dbReference type="InterPro" id="IPR038765">
    <property type="entry name" value="Papain-like_cys_pep_sf"/>
</dbReference>
<dbReference type="Proteomes" id="UP000463224">
    <property type="component" value="Unassembled WGS sequence"/>
</dbReference>
<name>A0A844QJ21_9HYPH</name>
<dbReference type="SUPFAM" id="SSF54001">
    <property type="entry name" value="Cysteine proteinases"/>
    <property type="match status" value="1"/>
</dbReference>
<evidence type="ECO:0000313" key="3">
    <source>
        <dbReference type="Proteomes" id="UP000463224"/>
    </source>
</evidence>
<proteinExistence type="predicted"/>
<reference evidence="2 3" key="1">
    <citation type="submission" date="2019-12" db="EMBL/GenBank/DDBJ databases">
        <title>Nitratireductor arenosus sp. nov., Isolated from sea sand, Jeju island, South Korea.</title>
        <authorList>
            <person name="Kim W."/>
        </authorList>
    </citation>
    <scope>NUCLEOTIDE SEQUENCE [LARGE SCALE GENOMIC DNA]</scope>
    <source>
        <strain evidence="2 3">CAU 1489</strain>
    </source>
</reference>
<dbReference type="Gene3D" id="3.10.620.30">
    <property type="match status" value="1"/>
</dbReference>
<evidence type="ECO:0000313" key="2">
    <source>
        <dbReference type="EMBL" id="MVA97921.1"/>
    </source>
</evidence>